<dbReference type="Proteomes" id="UP001528912">
    <property type="component" value="Unassembled WGS sequence"/>
</dbReference>
<dbReference type="Gene3D" id="3.20.20.70">
    <property type="entry name" value="Aldolase class I"/>
    <property type="match status" value="1"/>
</dbReference>
<sequence>MDVTRLQRPVIAAPMAGGPSTPELVAAVNAAGGMGQLAAGYVTVEAVRQQIERTRSLTDRPIGVNVFVPAHPDPRIDRAAVEAYRRRLTPIALRLGADVPEPRWDDTDGFEAKIALLEEAAVDTVSFTFGCPGAQVVRRLRAVGSQVVVTVTDADEALAAVREGADALCIQGAQAGGHRSTHRVDAIPNDLSHLDLLREVRSVTSVPLVAAGGIADAQDVRRALGLGAAAVQVGTALLLTPEAGTSATHRAGLTEPSLSRSVVTRAFSGRPGRGVRNAFVDELDAYAPSVFPVVDQLTKPMRAAAAAVEDFHLVNLWAGTRWRQATAAPAAEVLERLTP</sequence>
<dbReference type="SUPFAM" id="SSF51412">
    <property type="entry name" value="Inosine monophosphate dehydrogenase (IMPDH)"/>
    <property type="match status" value="1"/>
</dbReference>
<dbReference type="InterPro" id="IPR004136">
    <property type="entry name" value="NMO"/>
</dbReference>
<dbReference type="GO" id="GO:0004497">
    <property type="term" value="F:monooxygenase activity"/>
    <property type="evidence" value="ECO:0007669"/>
    <property type="project" value="UniProtKB-KW"/>
</dbReference>
<keyword evidence="4" id="KW-0285">Flavoprotein</keyword>
<dbReference type="PANTHER" id="PTHR42747:SF3">
    <property type="entry name" value="NITRONATE MONOOXYGENASE-RELATED"/>
    <property type="match status" value="1"/>
</dbReference>
<name>A0ABT6C3R7_9MICO</name>
<comment type="catalytic activity">
    <reaction evidence="9">
        <text>3 propionate 3-nitronate + 3 O2 + H2O = 3 3-oxopropanoate + 2 nitrate + nitrite + H2O2 + 3 H(+)</text>
        <dbReference type="Rhea" id="RHEA:57332"/>
        <dbReference type="ChEBI" id="CHEBI:15377"/>
        <dbReference type="ChEBI" id="CHEBI:15378"/>
        <dbReference type="ChEBI" id="CHEBI:15379"/>
        <dbReference type="ChEBI" id="CHEBI:16240"/>
        <dbReference type="ChEBI" id="CHEBI:16301"/>
        <dbReference type="ChEBI" id="CHEBI:17632"/>
        <dbReference type="ChEBI" id="CHEBI:33190"/>
        <dbReference type="ChEBI" id="CHEBI:136067"/>
    </reaction>
</comment>
<evidence type="ECO:0000256" key="7">
    <source>
        <dbReference type="ARBA" id="ARBA00023033"/>
    </source>
</evidence>
<accession>A0ABT6C3R7</accession>
<evidence type="ECO:0000313" key="11">
    <source>
        <dbReference type="Proteomes" id="UP001528912"/>
    </source>
</evidence>
<evidence type="ECO:0000256" key="5">
    <source>
        <dbReference type="ARBA" id="ARBA00022643"/>
    </source>
</evidence>
<protein>
    <recommendedName>
        <fullName evidence="8">Propionate 3-nitronate monooxygenase</fullName>
    </recommendedName>
</protein>
<organism evidence="10 11">
    <name type="scientific">Luteipulveratus flavus</name>
    <dbReference type="NCBI Taxonomy" id="3031728"/>
    <lineage>
        <taxon>Bacteria</taxon>
        <taxon>Bacillati</taxon>
        <taxon>Actinomycetota</taxon>
        <taxon>Actinomycetes</taxon>
        <taxon>Micrococcales</taxon>
        <taxon>Dermacoccaceae</taxon>
        <taxon>Luteipulveratus</taxon>
    </lineage>
</organism>
<dbReference type="InterPro" id="IPR013785">
    <property type="entry name" value="Aldolase_TIM"/>
</dbReference>
<evidence type="ECO:0000256" key="8">
    <source>
        <dbReference type="ARBA" id="ARBA00031155"/>
    </source>
</evidence>
<comment type="similarity">
    <text evidence="2">Belongs to the nitronate monooxygenase family. NMO class I subfamily.</text>
</comment>
<dbReference type="CDD" id="cd04730">
    <property type="entry name" value="NPD_like"/>
    <property type="match status" value="1"/>
</dbReference>
<evidence type="ECO:0000256" key="9">
    <source>
        <dbReference type="ARBA" id="ARBA00049401"/>
    </source>
</evidence>
<evidence type="ECO:0000256" key="6">
    <source>
        <dbReference type="ARBA" id="ARBA00023002"/>
    </source>
</evidence>
<keyword evidence="7 10" id="KW-0503">Monooxygenase</keyword>
<evidence type="ECO:0000313" key="10">
    <source>
        <dbReference type="EMBL" id="MDF8263400.1"/>
    </source>
</evidence>
<reference evidence="10 11" key="1">
    <citation type="submission" date="2023-03" db="EMBL/GenBank/DDBJ databases">
        <title>YIM 133296 draft genome.</title>
        <authorList>
            <person name="Xiong L."/>
        </authorList>
    </citation>
    <scope>NUCLEOTIDE SEQUENCE [LARGE SCALE GENOMIC DNA]</scope>
    <source>
        <strain evidence="10 11">YIM 133296</strain>
    </source>
</reference>
<evidence type="ECO:0000256" key="2">
    <source>
        <dbReference type="ARBA" id="ARBA00009881"/>
    </source>
</evidence>
<evidence type="ECO:0000256" key="3">
    <source>
        <dbReference type="ARBA" id="ARBA00022575"/>
    </source>
</evidence>
<comment type="caution">
    <text evidence="10">The sequence shown here is derived from an EMBL/GenBank/DDBJ whole genome shotgun (WGS) entry which is preliminary data.</text>
</comment>
<dbReference type="Pfam" id="PF03060">
    <property type="entry name" value="NMO"/>
    <property type="match status" value="1"/>
</dbReference>
<dbReference type="PANTHER" id="PTHR42747">
    <property type="entry name" value="NITRONATE MONOOXYGENASE-RELATED"/>
    <property type="match status" value="1"/>
</dbReference>
<keyword evidence="5" id="KW-0288">FMN</keyword>
<evidence type="ECO:0000256" key="1">
    <source>
        <dbReference type="ARBA" id="ARBA00001917"/>
    </source>
</evidence>
<keyword evidence="11" id="KW-1185">Reference proteome</keyword>
<dbReference type="RefSeq" id="WP_277191135.1">
    <property type="nucleotide sequence ID" value="NZ_JAROAV010000010.1"/>
</dbReference>
<gene>
    <name evidence="10" type="ORF">P4R38_03955</name>
</gene>
<keyword evidence="6" id="KW-0560">Oxidoreductase</keyword>
<evidence type="ECO:0000256" key="4">
    <source>
        <dbReference type="ARBA" id="ARBA00022630"/>
    </source>
</evidence>
<dbReference type="EMBL" id="JAROAV010000010">
    <property type="protein sequence ID" value="MDF8263400.1"/>
    <property type="molecule type" value="Genomic_DNA"/>
</dbReference>
<proteinExistence type="inferred from homology"/>
<keyword evidence="3" id="KW-0216">Detoxification</keyword>
<comment type="cofactor">
    <cofactor evidence="1">
        <name>FMN</name>
        <dbReference type="ChEBI" id="CHEBI:58210"/>
    </cofactor>
</comment>